<reference evidence="3" key="1">
    <citation type="submission" date="2016-10" db="EMBL/GenBank/DDBJ databases">
        <authorList>
            <person name="Varghese N."/>
            <person name="Submissions S."/>
        </authorList>
    </citation>
    <scope>NUCLEOTIDE SEQUENCE [LARGE SCALE GENOMIC DNA]</scope>
    <source>
        <strain evidence="3">DSM 45004</strain>
    </source>
</reference>
<feature type="transmembrane region" description="Helical" evidence="1">
    <location>
        <begin position="43"/>
        <end position="62"/>
    </location>
</feature>
<keyword evidence="3" id="KW-1185">Reference proteome</keyword>
<evidence type="ECO:0000313" key="3">
    <source>
        <dbReference type="Proteomes" id="UP000198716"/>
    </source>
</evidence>
<proteinExistence type="predicted"/>
<feature type="transmembrane region" description="Helical" evidence="1">
    <location>
        <begin position="12"/>
        <end position="31"/>
    </location>
</feature>
<dbReference type="AlphaFoldDB" id="A0A1I2BE61"/>
<keyword evidence="1" id="KW-0472">Membrane</keyword>
<sequence>MSRDYLRSVARTWLPMVWGAVVGWLVTAEIVPASMAPEIQASLMAGSVPIVGGLLYAAARWFELRLPRWVRRLVFGSVVEPNYNQ</sequence>
<accession>A0A1I2BE61</accession>
<protein>
    <submittedName>
        <fullName evidence="2">Uncharacterized protein</fullName>
    </submittedName>
</protein>
<keyword evidence="1" id="KW-1133">Transmembrane helix</keyword>
<dbReference type="RefSeq" id="WP_092929203.1">
    <property type="nucleotide sequence ID" value="NZ_FOMZ01000016.1"/>
</dbReference>
<name>A0A1I2BE61_9ACTN</name>
<dbReference type="EMBL" id="FOMZ01000016">
    <property type="protein sequence ID" value="SFE54435.1"/>
    <property type="molecule type" value="Genomic_DNA"/>
</dbReference>
<gene>
    <name evidence="2" type="ORF">SAMN04487819_11657</name>
</gene>
<dbReference type="Proteomes" id="UP000198716">
    <property type="component" value="Unassembled WGS sequence"/>
</dbReference>
<evidence type="ECO:0000313" key="2">
    <source>
        <dbReference type="EMBL" id="SFE54435.1"/>
    </source>
</evidence>
<keyword evidence="1" id="KW-0812">Transmembrane</keyword>
<evidence type="ECO:0000256" key="1">
    <source>
        <dbReference type="SAM" id="Phobius"/>
    </source>
</evidence>
<organism evidence="2 3">
    <name type="scientific">Actinopolyspora alba</name>
    <dbReference type="NCBI Taxonomy" id="673379"/>
    <lineage>
        <taxon>Bacteria</taxon>
        <taxon>Bacillati</taxon>
        <taxon>Actinomycetota</taxon>
        <taxon>Actinomycetes</taxon>
        <taxon>Actinopolysporales</taxon>
        <taxon>Actinopolysporaceae</taxon>
        <taxon>Actinopolyspora</taxon>
        <taxon>Actinopolyspora alba group</taxon>
    </lineage>
</organism>